<dbReference type="OrthoDB" id="5124195at2"/>
<dbReference type="HOGENOM" id="CLU_119412_2_0_11"/>
<evidence type="ECO:0000313" key="3">
    <source>
        <dbReference type="EMBL" id="CAJ61155.1"/>
    </source>
</evidence>
<accession>Q0RMU2</accession>
<keyword evidence="4" id="KW-1185">Reference proteome</keyword>
<dbReference type="RefSeq" id="WP_011603664.1">
    <property type="nucleotide sequence ID" value="NC_008278.1"/>
</dbReference>
<dbReference type="SUPFAM" id="SSF50249">
    <property type="entry name" value="Nucleic acid-binding proteins"/>
    <property type="match status" value="1"/>
</dbReference>
<feature type="domain" description="ChsH2 C-terminal OB-fold" evidence="1">
    <location>
        <begin position="69"/>
        <end position="138"/>
    </location>
</feature>
<name>Q0RMU2_FRAAA</name>
<dbReference type="Pfam" id="PF01796">
    <property type="entry name" value="OB_ChsH2_C"/>
    <property type="match status" value="1"/>
</dbReference>
<dbReference type="PANTHER" id="PTHR34075">
    <property type="entry name" value="BLR3430 PROTEIN"/>
    <property type="match status" value="1"/>
</dbReference>
<dbReference type="Pfam" id="PF12172">
    <property type="entry name" value="zf-ChsH2"/>
    <property type="match status" value="1"/>
</dbReference>
<feature type="domain" description="ChsH2 rubredoxin-like zinc ribbon" evidence="2">
    <location>
        <begin position="31"/>
        <end position="63"/>
    </location>
</feature>
<dbReference type="InterPro" id="IPR022002">
    <property type="entry name" value="ChsH2_Znr"/>
</dbReference>
<organism evidence="3 4">
    <name type="scientific">Frankia alni (strain DSM 45986 / CECT 9034 / ACN14a)</name>
    <dbReference type="NCBI Taxonomy" id="326424"/>
    <lineage>
        <taxon>Bacteria</taxon>
        <taxon>Bacillati</taxon>
        <taxon>Actinomycetota</taxon>
        <taxon>Actinomycetes</taxon>
        <taxon>Frankiales</taxon>
        <taxon>Frankiaceae</taxon>
        <taxon>Frankia</taxon>
    </lineage>
</organism>
<dbReference type="GO" id="GO:0016746">
    <property type="term" value="F:acyltransferase activity"/>
    <property type="evidence" value="ECO:0007669"/>
    <property type="project" value="UniProtKB-KW"/>
</dbReference>
<dbReference type="eggNOG" id="COG1545">
    <property type="taxonomic scope" value="Bacteria"/>
</dbReference>
<dbReference type="Proteomes" id="UP000000657">
    <property type="component" value="Chromosome"/>
</dbReference>
<dbReference type="EMBL" id="CT573213">
    <property type="protein sequence ID" value="CAJ61155.1"/>
    <property type="molecule type" value="Genomic_DNA"/>
</dbReference>
<dbReference type="AlphaFoldDB" id="Q0RMU2"/>
<protein>
    <submittedName>
        <fullName evidence="3">Protein associated with acetyl-CoA C-acyltransferase</fullName>
    </submittedName>
</protein>
<dbReference type="Gene3D" id="6.10.30.10">
    <property type="match status" value="1"/>
</dbReference>
<dbReference type="STRING" id="326424.FRAAL2508"/>
<dbReference type="InterPro" id="IPR012340">
    <property type="entry name" value="NA-bd_OB-fold"/>
</dbReference>
<evidence type="ECO:0000259" key="1">
    <source>
        <dbReference type="Pfam" id="PF01796"/>
    </source>
</evidence>
<dbReference type="KEGG" id="fal:FRAAL2508"/>
<sequence>MTVPTTVPTRIPGEWHIPYQYTIGTFATAFFDALREQRILGCRCAQCGRVSVPPKSFCEYCFVPIDELVEVGDTGRIEAVTVVTAPFAGSPPVPYVVAYVRLDGATSSICNYVHGVDLGDLDRLPADIAIEAPVRAVFGDKREGRVTDFWFEPVRDRS</sequence>
<reference evidence="3 4" key="1">
    <citation type="journal article" date="2007" name="Genome Res.">
        <title>Genome characteristics of facultatively symbiotic Frankia sp. strains reflect host range and host plant biogeography.</title>
        <authorList>
            <person name="Normand P."/>
            <person name="Lapierre P."/>
            <person name="Tisa L.S."/>
            <person name="Gogarten J.P."/>
            <person name="Alloisio N."/>
            <person name="Bagnarol E."/>
            <person name="Bassi C.A."/>
            <person name="Berry A.M."/>
            <person name="Bickhart D.M."/>
            <person name="Choisne N."/>
            <person name="Couloux A."/>
            <person name="Cournoyer B."/>
            <person name="Cruveiller S."/>
            <person name="Daubin V."/>
            <person name="Demange N."/>
            <person name="Francino M.P."/>
            <person name="Goltsman E."/>
            <person name="Huang Y."/>
            <person name="Kopp O.R."/>
            <person name="Labarre L."/>
            <person name="Lapidus A."/>
            <person name="Lavire C."/>
            <person name="Marechal J."/>
            <person name="Martinez M."/>
            <person name="Mastronunzio J.E."/>
            <person name="Mullin B.C."/>
            <person name="Niemann J."/>
            <person name="Pujic P."/>
            <person name="Rawnsley T."/>
            <person name="Rouy Z."/>
            <person name="Schenowitz C."/>
            <person name="Sellstedt A."/>
            <person name="Tavares F."/>
            <person name="Tomkins J.P."/>
            <person name="Vallenet D."/>
            <person name="Valverde C."/>
            <person name="Wall L.G."/>
            <person name="Wang Y."/>
            <person name="Medigue C."/>
            <person name="Benson D.R."/>
        </authorList>
    </citation>
    <scope>NUCLEOTIDE SEQUENCE [LARGE SCALE GENOMIC DNA]</scope>
    <source>
        <strain evidence="4">DSM 45986 / CECT 9034 / ACN14a</strain>
    </source>
</reference>
<evidence type="ECO:0000313" key="4">
    <source>
        <dbReference type="Proteomes" id="UP000000657"/>
    </source>
</evidence>
<dbReference type="InterPro" id="IPR002878">
    <property type="entry name" value="ChsH2_C"/>
</dbReference>
<gene>
    <name evidence="3" type="ordered locus">FRAAL2508</name>
</gene>
<evidence type="ECO:0000259" key="2">
    <source>
        <dbReference type="Pfam" id="PF12172"/>
    </source>
</evidence>
<proteinExistence type="predicted"/>
<dbReference type="PANTHER" id="PTHR34075:SF4">
    <property type="entry name" value="DUF35 DOMAIN-CONTAINING PROTEIN"/>
    <property type="match status" value="1"/>
</dbReference>
<dbReference type="InterPro" id="IPR052513">
    <property type="entry name" value="Thioester_dehydratase-like"/>
</dbReference>